<dbReference type="AlphaFoldDB" id="A0A9Q1Q9C4"/>
<feature type="domain" description="AB hydrolase-1" evidence="1">
    <location>
        <begin position="54"/>
        <end position="290"/>
    </location>
</feature>
<sequence>MSRCFSFASMRDRCLESTFNKSGLRLMTTTLGDDTVMQCWMPKLREDSKPNLALIHGFGANAMWQWADIVTRMTRHLNVYVPYLVFFGESYTTRPERSDGFQAQCLMRLMEAHSVTSRLSVAGLSYGGFVAYSMAAQFPAVVDRVVIGSAAVCMEERDIVEGRFNVPSLDVAADILLPQTPEKLKELMNMTLIKPPKFLPNCFLYDFIQAMCTEYREERKELILAIPKDRKITEIPKIPQPTLIIWGDKDKVFPLEFAHRLKSHLGDNAQLVVIKNAGHAFNVEKPREFYRYLKAFLVDSRPSPTTCSANENGK</sequence>
<accession>A0A9Q1Q9C4</accession>
<comment type="caution">
    <text evidence="2">The sequence shown here is derived from an EMBL/GenBank/DDBJ whole genome shotgun (WGS) entry which is preliminary data.</text>
</comment>
<name>A0A9Q1Q9C4_9CARY</name>
<dbReference type="InterPro" id="IPR029058">
    <property type="entry name" value="AB_hydrolase_fold"/>
</dbReference>
<proteinExistence type="predicted"/>
<dbReference type="InterPro" id="IPR052370">
    <property type="entry name" value="Meta-cleavage_hydrolase"/>
</dbReference>
<reference evidence="2" key="1">
    <citation type="submission" date="2022-04" db="EMBL/GenBank/DDBJ databases">
        <title>Carnegiea gigantea Genome sequencing and assembly v2.</title>
        <authorList>
            <person name="Copetti D."/>
            <person name="Sanderson M.J."/>
            <person name="Burquez A."/>
            <person name="Wojciechowski M.F."/>
        </authorList>
    </citation>
    <scope>NUCLEOTIDE SEQUENCE</scope>
    <source>
        <strain evidence="2">SGP5-SGP5p</strain>
        <tissue evidence="2">Aerial part</tissue>
    </source>
</reference>
<dbReference type="Pfam" id="PF12697">
    <property type="entry name" value="Abhydrolase_6"/>
    <property type="match status" value="1"/>
</dbReference>
<dbReference type="Proteomes" id="UP001153076">
    <property type="component" value="Unassembled WGS sequence"/>
</dbReference>
<organism evidence="2 3">
    <name type="scientific">Carnegiea gigantea</name>
    <dbReference type="NCBI Taxonomy" id="171969"/>
    <lineage>
        <taxon>Eukaryota</taxon>
        <taxon>Viridiplantae</taxon>
        <taxon>Streptophyta</taxon>
        <taxon>Embryophyta</taxon>
        <taxon>Tracheophyta</taxon>
        <taxon>Spermatophyta</taxon>
        <taxon>Magnoliopsida</taxon>
        <taxon>eudicotyledons</taxon>
        <taxon>Gunneridae</taxon>
        <taxon>Pentapetalae</taxon>
        <taxon>Caryophyllales</taxon>
        <taxon>Cactineae</taxon>
        <taxon>Cactaceae</taxon>
        <taxon>Cactoideae</taxon>
        <taxon>Echinocereeae</taxon>
        <taxon>Carnegiea</taxon>
    </lineage>
</organism>
<dbReference type="InterPro" id="IPR000073">
    <property type="entry name" value="AB_hydrolase_1"/>
</dbReference>
<evidence type="ECO:0000259" key="1">
    <source>
        <dbReference type="Pfam" id="PF12697"/>
    </source>
</evidence>
<dbReference type="OrthoDB" id="6431331at2759"/>
<dbReference type="SUPFAM" id="SSF53474">
    <property type="entry name" value="alpha/beta-Hydrolases"/>
    <property type="match status" value="1"/>
</dbReference>
<keyword evidence="3" id="KW-1185">Reference proteome</keyword>
<dbReference type="PANTHER" id="PTHR43139:SF59">
    <property type="entry name" value="ALPHA_BETA-HYDROLASES SUPERFAMILY PROTEIN"/>
    <property type="match status" value="1"/>
</dbReference>
<dbReference type="PANTHER" id="PTHR43139">
    <property type="entry name" value="SI:DKEY-122A22.2"/>
    <property type="match status" value="1"/>
</dbReference>
<dbReference type="Gene3D" id="3.40.50.1820">
    <property type="entry name" value="alpha/beta hydrolase"/>
    <property type="match status" value="1"/>
</dbReference>
<gene>
    <name evidence="2" type="ORF">Cgig2_025930</name>
</gene>
<protein>
    <recommendedName>
        <fullName evidence="1">AB hydrolase-1 domain-containing protein</fullName>
    </recommendedName>
</protein>
<evidence type="ECO:0000313" key="2">
    <source>
        <dbReference type="EMBL" id="KAJ8433767.1"/>
    </source>
</evidence>
<dbReference type="EMBL" id="JAKOGI010000517">
    <property type="protein sequence ID" value="KAJ8433767.1"/>
    <property type="molecule type" value="Genomic_DNA"/>
</dbReference>
<dbReference type="PRINTS" id="PR00111">
    <property type="entry name" value="ABHYDROLASE"/>
</dbReference>
<evidence type="ECO:0000313" key="3">
    <source>
        <dbReference type="Proteomes" id="UP001153076"/>
    </source>
</evidence>